<keyword evidence="2" id="KW-0732">Signal</keyword>
<dbReference type="eggNOG" id="ENOG50321QT">
    <property type="taxonomic scope" value="Bacteria"/>
</dbReference>
<evidence type="ECO:0000256" key="2">
    <source>
        <dbReference type="SAM" id="SignalP"/>
    </source>
</evidence>
<feature type="signal peptide" evidence="2">
    <location>
        <begin position="1"/>
        <end position="25"/>
    </location>
</feature>
<proteinExistence type="predicted"/>
<dbReference type="EMBL" id="AQRA01000003">
    <property type="protein sequence ID" value="EZH74443.1"/>
    <property type="molecule type" value="Genomic_DNA"/>
</dbReference>
<gene>
    <name evidence="3" type="ORF">ATO12_11780</name>
</gene>
<feature type="chain" id="PRO_5001517647" evidence="2">
    <location>
        <begin position="26"/>
        <end position="152"/>
    </location>
</feature>
<reference evidence="3 4" key="1">
    <citation type="submission" date="2014-04" db="EMBL/GenBank/DDBJ databases">
        <title>Aquimarina sp. 22II-S11-z7 Genome Sequencing.</title>
        <authorList>
            <person name="Lai Q."/>
        </authorList>
    </citation>
    <scope>NUCLEOTIDE SEQUENCE [LARGE SCALE GENOMIC DNA]</scope>
    <source>
        <strain evidence="3 4">22II-S11-z7</strain>
    </source>
</reference>
<organism evidence="3 4">
    <name type="scientific">Aquimarina atlantica</name>
    <dbReference type="NCBI Taxonomy" id="1317122"/>
    <lineage>
        <taxon>Bacteria</taxon>
        <taxon>Pseudomonadati</taxon>
        <taxon>Bacteroidota</taxon>
        <taxon>Flavobacteriia</taxon>
        <taxon>Flavobacteriales</taxon>
        <taxon>Flavobacteriaceae</taxon>
        <taxon>Aquimarina</taxon>
    </lineage>
</organism>
<evidence type="ECO:0000256" key="1">
    <source>
        <dbReference type="SAM" id="Coils"/>
    </source>
</evidence>
<keyword evidence="1" id="KW-0175">Coiled coil</keyword>
<dbReference type="AlphaFoldDB" id="A0A023BXS2"/>
<sequence>MYITNTMSKILTSLIFFLATSTIYAQHVNEAIFFTQRSQTNKFHTISDLQALKKGQLVKLYQDRVEEIITILPLLSLTNEPGVRLSDIGIKEDSRHLKILRNNKESTQKNLEVTKETIEELVPYADTEKIIWTILYYEEVIKKMRIGVNGNF</sequence>
<comment type="caution">
    <text evidence="3">The sequence shown here is derived from an EMBL/GenBank/DDBJ whole genome shotgun (WGS) entry which is preliminary data.</text>
</comment>
<name>A0A023BXS2_9FLAO</name>
<keyword evidence="4" id="KW-1185">Reference proteome</keyword>
<evidence type="ECO:0000313" key="3">
    <source>
        <dbReference type="EMBL" id="EZH74443.1"/>
    </source>
</evidence>
<protein>
    <submittedName>
        <fullName evidence="3">Uncharacterized protein</fullName>
    </submittedName>
</protein>
<accession>A0A023BXS2</accession>
<feature type="coiled-coil region" evidence="1">
    <location>
        <begin position="90"/>
        <end position="117"/>
    </location>
</feature>
<dbReference type="Proteomes" id="UP000023541">
    <property type="component" value="Unassembled WGS sequence"/>
</dbReference>
<dbReference type="STRING" id="1317122.ATO12_11780"/>
<evidence type="ECO:0000313" key="4">
    <source>
        <dbReference type="Proteomes" id="UP000023541"/>
    </source>
</evidence>